<dbReference type="PANTHER" id="PTHR10695:SF46">
    <property type="entry name" value="BIFUNCTIONAL COENZYME A SYNTHASE-RELATED"/>
    <property type="match status" value="1"/>
</dbReference>
<protein>
    <recommendedName>
        <fullName evidence="3 4">Dephospho-CoA kinase</fullName>
        <ecNumber evidence="3 4">2.7.1.24</ecNumber>
    </recommendedName>
    <alternativeName>
        <fullName evidence="3">Dephosphocoenzyme A kinase</fullName>
    </alternativeName>
</protein>
<name>A0ABP9FPL3_9ACTN</name>
<dbReference type="CDD" id="cd02022">
    <property type="entry name" value="DPCK"/>
    <property type="match status" value="1"/>
</dbReference>
<gene>
    <name evidence="3 5" type="primary">coaE</name>
    <name evidence="5" type="ORF">GCM10025789_23070</name>
</gene>
<comment type="subcellular location">
    <subcellularLocation>
        <location evidence="3">Cytoplasm</location>
    </subcellularLocation>
</comment>
<dbReference type="SUPFAM" id="SSF52540">
    <property type="entry name" value="P-loop containing nucleoside triphosphate hydrolases"/>
    <property type="match status" value="1"/>
</dbReference>
<evidence type="ECO:0000256" key="2">
    <source>
        <dbReference type="ARBA" id="ARBA00022840"/>
    </source>
</evidence>
<dbReference type="PANTHER" id="PTHR10695">
    <property type="entry name" value="DEPHOSPHO-COA KINASE-RELATED"/>
    <property type="match status" value="1"/>
</dbReference>
<dbReference type="Gene3D" id="3.40.50.300">
    <property type="entry name" value="P-loop containing nucleotide triphosphate hydrolases"/>
    <property type="match status" value="1"/>
</dbReference>
<evidence type="ECO:0000256" key="1">
    <source>
        <dbReference type="ARBA" id="ARBA00022741"/>
    </source>
</evidence>
<comment type="function">
    <text evidence="3">Catalyzes the phosphorylation of the 3'-hydroxyl group of dephosphocoenzyme A to form coenzyme A.</text>
</comment>
<proteinExistence type="inferred from homology"/>
<comment type="pathway">
    <text evidence="3">Cofactor biosynthesis; coenzyme A biosynthesis; CoA from (R)-pantothenate: step 5/5.</text>
</comment>
<dbReference type="EC" id="2.7.1.24" evidence="3 4"/>
<dbReference type="NCBIfam" id="NF002879">
    <property type="entry name" value="PRK03333.1"/>
    <property type="match status" value="1"/>
</dbReference>
<dbReference type="GO" id="GO:0016301">
    <property type="term" value="F:kinase activity"/>
    <property type="evidence" value="ECO:0007669"/>
    <property type="project" value="UniProtKB-KW"/>
</dbReference>
<keyword evidence="6" id="KW-1185">Reference proteome</keyword>
<keyword evidence="3" id="KW-0963">Cytoplasm</keyword>
<comment type="similarity">
    <text evidence="3">Belongs to the CoaE family.</text>
</comment>
<evidence type="ECO:0000313" key="5">
    <source>
        <dbReference type="EMBL" id="GAA4903510.1"/>
    </source>
</evidence>
<keyword evidence="1 3" id="KW-0547">Nucleotide-binding</keyword>
<reference evidence="6" key="1">
    <citation type="journal article" date="2019" name="Int. J. Syst. Evol. Microbiol.">
        <title>The Global Catalogue of Microorganisms (GCM) 10K type strain sequencing project: providing services to taxonomists for standard genome sequencing and annotation.</title>
        <authorList>
            <consortium name="The Broad Institute Genomics Platform"/>
            <consortium name="The Broad Institute Genome Sequencing Center for Infectious Disease"/>
            <person name="Wu L."/>
            <person name="Ma J."/>
        </authorList>
    </citation>
    <scope>NUCLEOTIDE SEQUENCE [LARGE SCALE GENOMIC DNA]</scope>
    <source>
        <strain evidence="6">JCM 19125</strain>
    </source>
</reference>
<keyword evidence="3" id="KW-0808">Transferase</keyword>
<evidence type="ECO:0000256" key="3">
    <source>
        <dbReference type="HAMAP-Rule" id="MF_00376"/>
    </source>
</evidence>
<keyword evidence="2 3" id="KW-0067">ATP-binding</keyword>
<evidence type="ECO:0000313" key="6">
    <source>
        <dbReference type="Proteomes" id="UP001501521"/>
    </source>
</evidence>
<dbReference type="InterPro" id="IPR001977">
    <property type="entry name" value="Depp_CoAkinase"/>
</dbReference>
<keyword evidence="3" id="KW-0173">Coenzyme A biosynthesis</keyword>
<dbReference type="Proteomes" id="UP001501521">
    <property type="component" value="Unassembled WGS sequence"/>
</dbReference>
<evidence type="ECO:0000256" key="4">
    <source>
        <dbReference type="NCBIfam" id="TIGR00152"/>
    </source>
</evidence>
<dbReference type="RefSeq" id="WP_345582987.1">
    <property type="nucleotide sequence ID" value="NZ_BAABLV010000036.1"/>
</dbReference>
<dbReference type="PROSITE" id="PS51219">
    <property type="entry name" value="DPCK"/>
    <property type="match status" value="1"/>
</dbReference>
<comment type="caution">
    <text evidence="5">The sequence shown here is derived from an EMBL/GenBank/DDBJ whole genome shotgun (WGS) entry which is preliminary data.</text>
</comment>
<feature type="binding site" evidence="3">
    <location>
        <begin position="11"/>
        <end position="16"/>
    </location>
    <ligand>
        <name>ATP</name>
        <dbReference type="ChEBI" id="CHEBI:30616"/>
    </ligand>
</feature>
<dbReference type="HAMAP" id="MF_00376">
    <property type="entry name" value="Dephospho_CoA_kinase"/>
    <property type="match status" value="1"/>
</dbReference>
<accession>A0ABP9FPL3</accession>
<comment type="catalytic activity">
    <reaction evidence="3">
        <text>3'-dephospho-CoA + ATP = ADP + CoA + H(+)</text>
        <dbReference type="Rhea" id="RHEA:18245"/>
        <dbReference type="ChEBI" id="CHEBI:15378"/>
        <dbReference type="ChEBI" id="CHEBI:30616"/>
        <dbReference type="ChEBI" id="CHEBI:57287"/>
        <dbReference type="ChEBI" id="CHEBI:57328"/>
        <dbReference type="ChEBI" id="CHEBI:456216"/>
        <dbReference type="EC" id="2.7.1.24"/>
    </reaction>
</comment>
<dbReference type="InterPro" id="IPR027417">
    <property type="entry name" value="P-loop_NTPase"/>
</dbReference>
<dbReference type="Pfam" id="PF01121">
    <property type="entry name" value="CoaE"/>
    <property type="match status" value="1"/>
</dbReference>
<dbReference type="EMBL" id="BAABLV010000036">
    <property type="protein sequence ID" value="GAA4903510.1"/>
    <property type="molecule type" value="Genomic_DNA"/>
</dbReference>
<organism evidence="5 6">
    <name type="scientific">Tessaracoccus lubricantis</name>
    <dbReference type="NCBI Taxonomy" id="545543"/>
    <lineage>
        <taxon>Bacteria</taxon>
        <taxon>Bacillati</taxon>
        <taxon>Actinomycetota</taxon>
        <taxon>Actinomycetes</taxon>
        <taxon>Propionibacteriales</taxon>
        <taxon>Propionibacteriaceae</taxon>
        <taxon>Tessaracoccus</taxon>
    </lineage>
</organism>
<keyword evidence="3 5" id="KW-0418">Kinase</keyword>
<dbReference type="NCBIfam" id="TIGR00152">
    <property type="entry name" value="dephospho-CoA kinase"/>
    <property type="match status" value="1"/>
</dbReference>
<sequence>MVRVALTGGIASGKTFVAEELEQRGAIIIDSDVIAREVVQPGTPGLAAVVERFGPGILTVDGMLDRPELGKIVFADEAARKDLNAIVHPLVRKWAAELERGAPDDAVVVHVIPLLVETGQQDKFDEVVVVDVPVETQLRRLMHRNDLSPDEAAQRVQAQATRIQRCEAATHVIDNDGDQASTVRQVAQLWEKLNAAAGTP</sequence>